<feature type="transmembrane region" description="Helical" evidence="1">
    <location>
        <begin position="195"/>
        <end position="218"/>
    </location>
</feature>
<name>A0A9X2X4W3_9HYPH</name>
<feature type="transmembrane region" description="Helical" evidence="1">
    <location>
        <begin position="388"/>
        <end position="409"/>
    </location>
</feature>
<feature type="domain" description="DUF112" evidence="2">
    <location>
        <begin position="22"/>
        <end position="440"/>
    </location>
</feature>
<dbReference type="AlphaFoldDB" id="A0A9X2X4W3"/>
<feature type="transmembrane region" description="Helical" evidence="1">
    <location>
        <begin position="153"/>
        <end position="183"/>
    </location>
</feature>
<accession>A0A9X2X4W3</accession>
<gene>
    <name evidence="3" type="ORF">NYR54_01910</name>
</gene>
<dbReference type="PANTHER" id="PTHR35342:SF5">
    <property type="entry name" value="TRICARBOXYLIC TRANSPORT PROTEIN"/>
    <property type="match status" value="1"/>
</dbReference>
<keyword evidence="1" id="KW-0472">Membrane</keyword>
<comment type="caution">
    <text evidence="3">The sequence shown here is derived from an EMBL/GenBank/DDBJ whole genome shotgun (WGS) entry which is preliminary data.</text>
</comment>
<dbReference type="RefSeq" id="WP_261513732.1">
    <property type="nucleotide sequence ID" value="NZ_JAODNV010000004.1"/>
</dbReference>
<dbReference type="PANTHER" id="PTHR35342">
    <property type="entry name" value="TRICARBOXYLIC TRANSPORT PROTEIN"/>
    <property type="match status" value="1"/>
</dbReference>
<keyword evidence="1" id="KW-1133">Transmembrane helix</keyword>
<feature type="transmembrane region" description="Helical" evidence="1">
    <location>
        <begin position="21"/>
        <end position="41"/>
    </location>
</feature>
<feature type="transmembrane region" description="Helical" evidence="1">
    <location>
        <begin position="466"/>
        <end position="488"/>
    </location>
</feature>
<dbReference type="Pfam" id="PF01970">
    <property type="entry name" value="TctA"/>
    <property type="match status" value="1"/>
</dbReference>
<feature type="transmembrane region" description="Helical" evidence="1">
    <location>
        <begin position="78"/>
        <end position="97"/>
    </location>
</feature>
<evidence type="ECO:0000259" key="2">
    <source>
        <dbReference type="Pfam" id="PF01970"/>
    </source>
</evidence>
<dbReference type="Proteomes" id="UP001149009">
    <property type="component" value="Unassembled WGS sequence"/>
</dbReference>
<keyword evidence="1" id="KW-0812">Transmembrane</keyword>
<evidence type="ECO:0000313" key="3">
    <source>
        <dbReference type="EMBL" id="MCT8989052.1"/>
    </source>
</evidence>
<feature type="transmembrane region" description="Helical" evidence="1">
    <location>
        <begin position="261"/>
        <end position="283"/>
    </location>
</feature>
<keyword evidence="4" id="KW-1185">Reference proteome</keyword>
<feature type="transmembrane region" description="Helical" evidence="1">
    <location>
        <begin position="322"/>
        <end position="344"/>
    </location>
</feature>
<feature type="transmembrane region" description="Helical" evidence="1">
    <location>
        <begin position="53"/>
        <end position="72"/>
    </location>
</feature>
<evidence type="ECO:0000313" key="4">
    <source>
        <dbReference type="Proteomes" id="UP001149009"/>
    </source>
</evidence>
<feature type="transmembrane region" description="Helical" evidence="1">
    <location>
        <begin position="356"/>
        <end position="376"/>
    </location>
</feature>
<organism evidence="3 4">
    <name type="scientific">Chelativorans petroleitrophicus</name>
    <dbReference type="NCBI Taxonomy" id="2975484"/>
    <lineage>
        <taxon>Bacteria</taxon>
        <taxon>Pseudomonadati</taxon>
        <taxon>Pseudomonadota</taxon>
        <taxon>Alphaproteobacteria</taxon>
        <taxon>Hyphomicrobiales</taxon>
        <taxon>Phyllobacteriaceae</taxon>
        <taxon>Chelativorans</taxon>
    </lineage>
</organism>
<feature type="transmembrane region" description="Helical" evidence="1">
    <location>
        <begin position="109"/>
        <end position="133"/>
    </location>
</feature>
<reference evidence="3" key="1">
    <citation type="submission" date="2022-08" db="EMBL/GenBank/DDBJ databases">
        <title>Chelativorans sichuanense sp. nov., a paraffin oil-degrading bacterium isolated from a mixture of oil-based drill cuttings and paddy soil.</title>
        <authorList>
            <person name="Yu J."/>
            <person name="Liu H."/>
            <person name="Chen Q."/>
        </authorList>
    </citation>
    <scope>NUCLEOTIDE SEQUENCE</scope>
    <source>
        <strain evidence="3">SCAU 2101</strain>
    </source>
</reference>
<evidence type="ECO:0000256" key="1">
    <source>
        <dbReference type="SAM" id="Phobius"/>
    </source>
</evidence>
<protein>
    <submittedName>
        <fullName evidence="3">Tripartite tricarboxylate transporter permease</fullName>
    </submittedName>
</protein>
<proteinExistence type="predicted"/>
<dbReference type="InterPro" id="IPR002823">
    <property type="entry name" value="DUF112_TM"/>
</dbReference>
<dbReference type="EMBL" id="JAODNV010000004">
    <property type="protein sequence ID" value="MCT8989052.1"/>
    <property type="molecule type" value="Genomic_DNA"/>
</dbReference>
<feature type="transmembrane region" description="Helical" evidence="1">
    <location>
        <begin position="415"/>
        <end position="445"/>
    </location>
</feature>
<sequence>MLNDLLLNLALGLSTALTVENLIYCAIGVTLGMVVGVLPGLGTLATMSMLFPITFYLEPTTAIIMLAGIWYGSSYGGSTAAILLNLPGTPSSAVVCLDGYPMARQGRAGVALFMTTAGSFFGASVGIVLMMLFSQPLVKVALSFGPAEYFSFMIVGLIAACVISDGSAIKGIAMVMVGILLGVVGLDVQTGQARFIFGIVELVDGISLVALAMGFFGIAEVMWSVRQAAVTDIGRVSLRSMMPTREDIRRSWMPMIRASGIGSFFGIMPGVGPSVSSFLSYALEKKVSREPERFGKGAIEGVVAPETANNASDQASFIPTMVLGIPGSATMALILGLLIIHGITPGPAMMAERPDLFWGVVMSFWIGNILLVLLNIPMIGIWVRLLTIPYHVLYPAIVVFICIGVYSVSGSTFDVFLTLLFGLVGYGARLMGFPAAPLLLGFVLGPMMEQQFRRAMLLSRGSLDIFVTRPVSAAFVLLAAALLLWSLWNVYRARRAVVSEQPS</sequence>